<feature type="signal peptide" evidence="1">
    <location>
        <begin position="1"/>
        <end position="19"/>
    </location>
</feature>
<proteinExistence type="predicted"/>
<protein>
    <submittedName>
        <fullName evidence="3">Serine hydrolase</fullName>
    </submittedName>
</protein>
<organism evidence="3 4">
    <name type="scientific">Salinimicrobium flavum</name>
    <dbReference type="NCBI Taxonomy" id="1737065"/>
    <lineage>
        <taxon>Bacteria</taxon>
        <taxon>Pseudomonadati</taxon>
        <taxon>Bacteroidota</taxon>
        <taxon>Flavobacteriia</taxon>
        <taxon>Flavobacteriales</taxon>
        <taxon>Flavobacteriaceae</taxon>
        <taxon>Salinimicrobium</taxon>
    </lineage>
</organism>
<feature type="domain" description="Beta-lactamase-related" evidence="2">
    <location>
        <begin position="38"/>
        <end position="350"/>
    </location>
</feature>
<dbReference type="SUPFAM" id="SSF56601">
    <property type="entry name" value="beta-lactamase/transpeptidase-like"/>
    <property type="match status" value="1"/>
</dbReference>
<dbReference type="PANTHER" id="PTHR46825">
    <property type="entry name" value="D-ALANYL-D-ALANINE-CARBOXYPEPTIDASE/ENDOPEPTIDASE AMPH"/>
    <property type="match status" value="1"/>
</dbReference>
<gene>
    <name evidence="3" type="ORF">ACFSTG_10880</name>
</gene>
<dbReference type="InterPro" id="IPR001466">
    <property type="entry name" value="Beta-lactam-related"/>
</dbReference>
<sequence>MKHVPVILVALLAATTAFSQQVHLDNLEKKVDSITGISGQENEPGLSVGVVYRGRPVLNSHSGLMNLENQVKTSGSTMYNLASVSKHITAFGILLLEAEGKLELQDRVGDYLPDLPKEFKEVTIDQLLHHTSGIPSTDNLRLFAGIPLDVPWTMADEMDLLKKYSHLNFEPGTDFMYSNGGYSLLAAIIEMAGDQEFDDYFRQKVFDPNDLQAVAYSNPEKSISNRATGYRLAGDTLVDARTETESVPGGSNFYFNMNDMLVWMDLLLKENPPYSQQISKMMKASFTLPTGDTIPYSHGLNVKPYKGVKAVYHSGGTPGFASYMMLFPEQELGIAVLTNNEKINVSRIIRKLADGILSEFIKEEKPLERVAISLTEDKLKKWEGGYRMEDGLILKILPENEALFLVLPEAQRFQLHAESETNYFISEFDARVVFSTTPEGKPFQFKLIQGTNVQTGTFTEPAEFSQVPPDPQALIGSYYQPELDVTYRLEAIDGVLMLQLPETFEKYLNFYQVTLKPVLGNVFNTDRLGVVEFLQNEQDEITGLRFNDVGRLRHISFTKIN</sequence>
<dbReference type="RefSeq" id="WP_380752453.1">
    <property type="nucleotide sequence ID" value="NZ_JBHULT010000010.1"/>
</dbReference>
<dbReference type="Proteomes" id="UP001597468">
    <property type="component" value="Unassembled WGS sequence"/>
</dbReference>
<evidence type="ECO:0000313" key="4">
    <source>
        <dbReference type="Proteomes" id="UP001597468"/>
    </source>
</evidence>
<dbReference type="InterPro" id="IPR012338">
    <property type="entry name" value="Beta-lactam/transpept-like"/>
</dbReference>
<dbReference type="Pfam" id="PF00144">
    <property type="entry name" value="Beta-lactamase"/>
    <property type="match status" value="1"/>
</dbReference>
<evidence type="ECO:0000313" key="3">
    <source>
        <dbReference type="EMBL" id="MFD2518400.1"/>
    </source>
</evidence>
<reference evidence="4" key="1">
    <citation type="journal article" date="2019" name="Int. J. Syst. Evol. Microbiol.">
        <title>The Global Catalogue of Microorganisms (GCM) 10K type strain sequencing project: providing services to taxonomists for standard genome sequencing and annotation.</title>
        <authorList>
            <consortium name="The Broad Institute Genomics Platform"/>
            <consortium name="The Broad Institute Genome Sequencing Center for Infectious Disease"/>
            <person name="Wu L."/>
            <person name="Ma J."/>
        </authorList>
    </citation>
    <scope>NUCLEOTIDE SEQUENCE [LARGE SCALE GENOMIC DNA]</scope>
    <source>
        <strain evidence="4">KCTC 42585</strain>
    </source>
</reference>
<dbReference type="InterPro" id="IPR050491">
    <property type="entry name" value="AmpC-like"/>
</dbReference>
<evidence type="ECO:0000256" key="1">
    <source>
        <dbReference type="SAM" id="SignalP"/>
    </source>
</evidence>
<dbReference type="GO" id="GO:0016787">
    <property type="term" value="F:hydrolase activity"/>
    <property type="evidence" value="ECO:0007669"/>
    <property type="project" value="UniProtKB-KW"/>
</dbReference>
<dbReference type="Gene3D" id="3.40.710.10">
    <property type="entry name" value="DD-peptidase/beta-lactamase superfamily"/>
    <property type="match status" value="1"/>
</dbReference>
<keyword evidence="1" id="KW-0732">Signal</keyword>
<feature type="chain" id="PRO_5047148448" evidence="1">
    <location>
        <begin position="20"/>
        <end position="561"/>
    </location>
</feature>
<accession>A0ABW5IYD6</accession>
<dbReference type="PANTHER" id="PTHR46825:SF9">
    <property type="entry name" value="BETA-LACTAMASE-RELATED DOMAIN-CONTAINING PROTEIN"/>
    <property type="match status" value="1"/>
</dbReference>
<evidence type="ECO:0000259" key="2">
    <source>
        <dbReference type="Pfam" id="PF00144"/>
    </source>
</evidence>
<keyword evidence="4" id="KW-1185">Reference proteome</keyword>
<dbReference type="EMBL" id="JBHULT010000010">
    <property type="protein sequence ID" value="MFD2518400.1"/>
    <property type="molecule type" value="Genomic_DNA"/>
</dbReference>
<name>A0ABW5IYD6_9FLAO</name>
<keyword evidence="3" id="KW-0378">Hydrolase</keyword>
<comment type="caution">
    <text evidence="3">The sequence shown here is derived from an EMBL/GenBank/DDBJ whole genome shotgun (WGS) entry which is preliminary data.</text>
</comment>